<dbReference type="Gene3D" id="1.10.10.10">
    <property type="entry name" value="Winged helix-like DNA-binding domain superfamily/Winged helix DNA-binding domain"/>
    <property type="match status" value="1"/>
</dbReference>
<dbReference type="PROSITE" id="PS50931">
    <property type="entry name" value="HTH_LYSR"/>
    <property type="match status" value="1"/>
</dbReference>
<dbReference type="AlphaFoldDB" id="A0A974NDP9"/>
<dbReference type="InterPro" id="IPR058163">
    <property type="entry name" value="LysR-type_TF_proteobact-type"/>
</dbReference>
<dbReference type="RefSeq" id="WP_201090379.1">
    <property type="nucleotide sequence ID" value="NZ_CP067393.1"/>
</dbReference>
<accession>A0A974NDP9</accession>
<dbReference type="PANTHER" id="PTHR30537">
    <property type="entry name" value="HTH-TYPE TRANSCRIPTIONAL REGULATOR"/>
    <property type="match status" value="1"/>
</dbReference>
<dbReference type="EMBL" id="CP067393">
    <property type="protein sequence ID" value="QQP84482.1"/>
    <property type="molecule type" value="Genomic_DNA"/>
</dbReference>
<keyword evidence="4" id="KW-0804">Transcription</keyword>
<dbReference type="Proteomes" id="UP000595278">
    <property type="component" value="Chromosome"/>
</dbReference>
<dbReference type="Pfam" id="PF03466">
    <property type="entry name" value="LysR_substrate"/>
    <property type="match status" value="1"/>
</dbReference>
<evidence type="ECO:0000256" key="4">
    <source>
        <dbReference type="ARBA" id="ARBA00023163"/>
    </source>
</evidence>
<dbReference type="InterPro" id="IPR000847">
    <property type="entry name" value="LysR_HTH_N"/>
</dbReference>
<dbReference type="GO" id="GO:0003677">
    <property type="term" value="F:DNA binding"/>
    <property type="evidence" value="ECO:0007669"/>
    <property type="project" value="UniProtKB-KW"/>
</dbReference>
<keyword evidence="2" id="KW-0805">Transcription regulation</keyword>
<dbReference type="InterPro" id="IPR036390">
    <property type="entry name" value="WH_DNA-bd_sf"/>
</dbReference>
<dbReference type="CDD" id="cd08422">
    <property type="entry name" value="PBP2_CrgA_like"/>
    <property type="match status" value="1"/>
</dbReference>
<organism evidence="6 7">
    <name type="scientific">Entomomonas asaccharolytica</name>
    <dbReference type="NCBI Taxonomy" id="2785331"/>
    <lineage>
        <taxon>Bacteria</taxon>
        <taxon>Pseudomonadati</taxon>
        <taxon>Pseudomonadota</taxon>
        <taxon>Gammaproteobacteria</taxon>
        <taxon>Pseudomonadales</taxon>
        <taxon>Pseudomonadaceae</taxon>
        <taxon>Entomomonas</taxon>
    </lineage>
</organism>
<evidence type="ECO:0000256" key="3">
    <source>
        <dbReference type="ARBA" id="ARBA00023125"/>
    </source>
</evidence>
<dbReference type="Pfam" id="PF00126">
    <property type="entry name" value="HTH_1"/>
    <property type="match status" value="1"/>
</dbReference>
<reference evidence="6 7" key="1">
    <citation type="submission" date="2021-01" db="EMBL/GenBank/DDBJ databases">
        <title>Entomomonas sp. F2A isolated from a house cricket (Acheta domesticus).</title>
        <authorList>
            <person name="Spergser J."/>
            <person name="Busse H.-J."/>
        </authorList>
    </citation>
    <scope>NUCLEOTIDE SEQUENCE [LARGE SCALE GENOMIC DNA]</scope>
    <source>
        <strain evidence="6 7">F2A</strain>
    </source>
</reference>
<dbReference type="InterPro" id="IPR036388">
    <property type="entry name" value="WH-like_DNA-bd_sf"/>
</dbReference>
<feature type="domain" description="HTH lysR-type" evidence="5">
    <location>
        <begin position="8"/>
        <end position="65"/>
    </location>
</feature>
<dbReference type="FunFam" id="1.10.10.10:FF:000001">
    <property type="entry name" value="LysR family transcriptional regulator"/>
    <property type="match status" value="1"/>
</dbReference>
<dbReference type="KEGG" id="eaz:JHT90_08620"/>
<evidence type="ECO:0000256" key="1">
    <source>
        <dbReference type="ARBA" id="ARBA00009437"/>
    </source>
</evidence>
<evidence type="ECO:0000256" key="2">
    <source>
        <dbReference type="ARBA" id="ARBA00023015"/>
    </source>
</evidence>
<dbReference type="GO" id="GO:0003700">
    <property type="term" value="F:DNA-binding transcription factor activity"/>
    <property type="evidence" value="ECO:0007669"/>
    <property type="project" value="InterPro"/>
</dbReference>
<dbReference type="PANTHER" id="PTHR30537:SF5">
    <property type="entry name" value="HTH-TYPE TRANSCRIPTIONAL ACTIVATOR TTDR-RELATED"/>
    <property type="match status" value="1"/>
</dbReference>
<sequence>MIDKQMTIDVNDLALFAKVIDYGSFTAAADHIGLPKSTLSRRITHLEQQLGERLIIRNTRRLAITEFGQAVLDHAHAIEQEALAVADLANYRQIIPSGNLKVSMPPNYVDFIHKDFFQNFINNYPHIDLDLDFSSRRVDIVAERYDLAIRIAFKLADDATLVARPLKNLSGGLYASPAYLKKHGIPKTPQDLENHIGIHLTNSLGEIQNWQLKCGKEAWQGIPKGPVTTNSIEMIRLLATQGVGIISITSTLVQQYVDEGKLVHLLADWEMPTITMWAITSGRKLLPMKIQVFLKELKQALI</sequence>
<comment type="similarity">
    <text evidence="1">Belongs to the LysR transcriptional regulatory family.</text>
</comment>
<name>A0A974NDP9_9GAMM</name>
<evidence type="ECO:0000313" key="6">
    <source>
        <dbReference type="EMBL" id="QQP84482.1"/>
    </source>
</evidence>
<evidence type="ECO:0000259" key="5">
    <source>
        <dbReference type="PROSITE" id="PS50931"/>
    </source>
</evidence>
<dbReference type="SUPFAM" id="SSF46785">
    <property type="entry name" value="Winged helix' DNA-binding domain"/>
    <property type="match status" value="1"/>
</dbReference>
<dbReference type="SUPFAM" id="SSF53850">
    <property type="entry name" value="Periplasmic binding protein-like II"/>
    <property type="match status" value="1"/>
</dbReference>
<keyword evidence="7" id="KW-1185">Reference proteome</keyword>
<protein>
    <submittedName>
        <fullName evidence="6">LysR family transcriptional regulator</fullName>
    </submittedName>
</protein>
<evidence type="ECO:0000313" key="7">
    <source>
        <dbReference type="Proteomes" id="UP000595278"/>
    </source>
</evidence>
<keyword evidence="3" id="KW-0238">DNA-binding</keyword>
<dbReference type="InterPro" id="IPR005119">
    <property type="entry name" value="LysR_subst-bd"/>
</dbReference>
<proteinExistence type="inferred from homology"/>
<gene>
    <name evidence="6" type="ORF">JHT90_08620</name>
</gene>
<dbReference type="Gene3D" id="3.40.190.290">
    <property type="match status" value="1"/>
</dbReference>